<protein>
    <submittedName>
        <fullName evidence="2">Uncharacterized protein</fullName>
    </submittedName>
</protein>
<keyword evidence="1" id="KW-1133">Transmembrane helix</keyword>
<feature type="transmembrane region" description="Helical" evidence="1">
    <location>
        <begin position="32"/>
        <end position="54"/>
    </location>
</feature>
<dbReference type="RefSeq" id="WP_070746612.1">
    <property type="nucleotide sequence ID" value="NZ_MDZA01000431.1"/>
</dbReference>
<comment type="caution">
    <text evidence="2">The sequence shown here is derived from an EMBL/GenBank/DDBJ whole genome shotgun (WGS) entry which is preliminary data.</text>
</comment>
<feature type="transmembrane region" description="Helical" evidence="1">
    <location>
        <begin position="97"/>
        <end position="123"/>
    </location>
</feature>
<accession>A0A1G1SV11</accession>
<keyword evidence="1" id="KW-0472">Membrane</keyword>
<reference evidence="2 3" key="1">
    <citation type="submission" date="2016-08" db="EMBL/GenBank/DDBJ databases">
        <title>Hymenobacter coccineus sp. nov., Hymenobacter lapidarius sp. nov. and Hymenobacter glacialis sp. nov., isolated from Antarctic soil.</title>
        <authorList>
            <person name="Sedlacek I."/>
            <person name="Kralova S."/>
            <person name="Kyrova K."/>
            <person name="Maslanova I."/>
            <person name="Stankova E."/>
            <person name="Vrbovska V."/>
            <person name="Nemec M."/>
            <person name="Bartak M."/>
            <person name="Svec P."/>
            <person name="Busse H.-J."/>
            <person name="Pantucek R."/>
        </authorList>
    </citation>
    <scope>NUCLEOTIDE SEQUENCE [LARGE SCALE GENOMIC DNA]</scope>
    <source>
        <strain evidence="2 3">CCM 8649</strain>
    </source>
</reference>
<keyword evidence="1" id="KW-0812">Transmembrane</keyword>
<organism evidence="2 3">
    <name type="scientific">Hymenobacter coccineus</name>
    <dbReference type="NCBI Taxonomy" id="1908235"/>
    <lineage>
        <taxon>Bacteria</taxon>
        <taxon>Pseudomonadati</taxon>
        <taxon>Bacteroidota</taxon>
        <taxon>Cytophagia</taxon>
        <taxon>Cytophagales</taxon>
        <taxon>Hymenobacteraceae</taxon>
        <taxon>Hymenobacter</taxon>
    </lineage>
</organism>
<dbReference type="AlphaFoldDB" id="A0A1G1SV11"/>
<gene>
    <name evidence="2" type="ORF">BEN49_13935</name>
</gene>
<dbReference type="OrthoDB" id="9895758at2"/>
<proteinExistence type="predicted"/>
<evidence type="ECO:0000313" key="3">
    <source>
        <dbReference type="Proteomes" id="UP000177506"/>
    </source>
</evidence>
<sequence>MGIVNKGLRLLMGACYAFQAYKGEIGRLKASILLGLFISLPSTAFVMAGIWASHVSAPDWLLIITPIATVVLGDKLANACYQRVPFAVLSLQGINKLLLISGLLLVLAAMLVLSFLLTLVNILKS</sequence>
<keyword evidence="3" id="KW-1185">Reference proteome</keyword>
<name>A0A1G1SV11_9BACT</name>
<evidence type="ECO:0000313" key="2">
    <source>
        <dbReference type="EMBL" id="OGX82461.1"/>
    </source>
</evidence>
<dbReference type="EMBL" id="MDZA01000431">
    <property type="protein sequence ID" value="OGX82461.1"/>
    <property type="molecule type" value="Genomic_DNA"/>
</dbReference>
<dbReference type="Proteomes" id="UP000177506">
    <property type="component" value="Unassembled WGS sequence"/>
</dbReference>
<evidence type="ECO:0000256" key="1">
    <source>
        <dbReference type="SAM" id="Phobius"/>
    </source>
</evidence>